<evidence type="ECO:0000313" key="4">
    <source>
        <dbReference type="EMBL" id="EIM75818.1"/>
    </source>
</evidence>
<dbReference type="InterPro" id="IPR011006">
    <property type="entry name" value="CheY-like_superfamily"/>
</dbReference>
<dbReference type="GO" id="GO:0000156">
    <property type="term" value="F:phosphorelay response regulator activity"/>
    <property type="evidence" value="ECO:0007669"/>
    <property type="project" value="InterPro"/>
</dbReference>
<feature type="modified residue" description="4-aspartylphosphate" evidence="1">
    <location>
        <position position="56"/>
    </location>
</feature>
<dbReference type="GO" id="GO:0003677">
    <property type="term" value="F:DNA binding"/>
    <property type="evidence" value="ECO:0007669"/>
    <property type="project" value="InterPro"/>
</dbReference>
<organism evidence="4 5">
    <name type="scientific">Nitritalea halalkaliphila LW7</name>
    <dbReference type="NCBI Taxonomy" id="1189621"/>
    <lineage>
        <taxon>Bacteria</taxon>
        <taxon>Pseudomonadati</taxon>
        <taxon>Bacteroidota</taxon>
        <taxon>Cytophagia</taxon>
        <taxon>Cytophagales</taxon>
        <taxon>Cyclobacteriaceae</taxon>
        <taxon>Nitritalea</taxon>
    </lineage>
</organism>
<keyword evidence="1" id="KW-0597">Phosphoprotein</keyword>
<dbReference type="OrthoDB" id="1646880at2"/>
<protein>
    <submittedName>
        <fullName evidence="4">Two-component system response regulatory protein</fullName>
    </submittedName>
</protein>
<dbReference type="SMART" id="SM00448">
    <property type="entry name" value="REC"/>
    <property type="match status" value="1"/>
</dbReference>
<evidence type="ECO:0000259" key="3">
    <source>
        <dbReference type="PROSITE" id="PS50930"/>
    </source>
</evidence>
<dbReference type="PROSITE" id="PS50110">
    <property type="entry name" value="RESPONSE_REGULATORY"/>
    <property type="match status" value="1"/>
</dbReference>
<dbReference type="InterPro" id="IPR007492">
    <property type="entry name" value="LytTR_DNA-bd_dom"/>
</dbReference>
<name>I5C1W6_9BACT</name>
<dbReference type="Gene3D" id="3.40.50.2300">
    <property type="match status" value="1"/>
</dbReference>
<sequence>MIKTLIVDDEVHAQEYLASLLEQYGDDKFQLIGTCGSVDEAIPVITKKKPDLVFMDIQMPGKTGIELFETIKDPDFSVVFTTAHKDYAIETINKVRPFDYLLKPIIGSNFKACLEKFLDFVEPKKEDQIKNENILSIHMENQIHFVQTKEILYLKANGSYTEVHREGHEPLLASKNLGQLLEKLSPKDFLRIHNKFVVNINKVVTWDRQDHFLKLINGEEISVAYRKSNELRRMM</sequence>
<evidence type="ECO:0000259" key="2">
    <source>
        <dbReference type="PROSITE" id="PS50110"/>
    </source>
</evidence>
<dbReference type="InterPro" id="IPR046947">
    <property type="entry name" value="LytR-like"/>
</dbReference>
<proteinExistence type="predicted"/>
<dbReference type="RefSeq" id="WP_009055556.1">
    <property type="nucleotide sequence ID" value="NZ_AJYA01000026.1"/>
</dbReference>
<dbReference type="PROSITE" id="PS50930">
    <property type="entry name" value="HTH_LYTTR"/>
    <property type="match status" value="1"/>
</dbReference>
<dbReference type="SUPFAM" id="SSF52172">
    <property type="entry name" value="CheY-like"/>
    <property type="match status" value="1"/>
</dbReference>
<evidence type="ECO:0000256" key="1">
    <source>
        <dbReference type="PROSITE-ProRule" id="PRU00169"/>
    </source>
</evidence>
<dbReference type="PANTHER" id="PTHR37299:SF1">
    <property type="entry name" value="STAGE 0 SPORULATION PROTEIN A HOMOLOG"/>
    <property type="match status" value="1"/>
</dbReference>
<dbReference type="PANTHER" id="PTHR37299">
    <property type="entry name" value="TRANSCRIPTIONAL REGULATOR-RELATED"/>
    <property type="match status" value="1"/>
</dbReference>
<accession>I5C1W6</accession>
<dbReference type="EMBL" id="AJYA01000026">
    <property type="protein sequence ID" value="EIM75818.1"/>
    <property type="molecule type" value="Genomic_DNA"/>
</dbReference>
<evidence type="ECO:0000313" key="5">
    <source>
        <dbReference type="Proteomes" id="UP000005551"/>
    </source>
</evidence>
<dbReference type="Pfam" id="PF04397">
    <property type="entry name" value="LytTR"/>
    <property type="match status" value="1"/>
</dbReference>
<comment type="caution">
    <text evidence="4">The sequence shown here is derived from an EMBL/GenBank/DDBJ whole genome shotgun (WGS) entry which is preliminary data.</text>
</comment>
<reference evidence="4 5" key="1">
    <citation type="submission" date="2012-05" db="EMBL/GenBank/DDBJ databases">
        <title>Genome sequence of Nitritalea halalkaliphila LW7.</title>
        <authorList>
            <person name="Jangir P.K."/>
            <person name="Singh A."/>
            <person name="Shivaji S."/>
            <person name="Sharma R."/>
        </authorList>
    </citation>
    <scope>NUCLEOTIDE SEQUENCE [LARGE SCALE GENOMIC DNA]</scope>
    <source>
        <strain evidence="4 5">LW7</strain>
    </source>
</reference>
<dbReference type="AlphaFoldDB" id="I5C1W6"/>
<dbReference type="Gene3D" id="2.40.50.1020">
    <property type="entry name" value="LytTr DNA-binding domain"/>
    <property type="match status" value="1"/>
</dbReference>
<gene>
    <name evidence="4" type="ORF">A3SI_12264</name>
</gene>
<keyword evidence="5" id="KW-1185">Reference proteome</keyword>
<dbReference type="InterPro" id="IPR001789">
    <property type="entry name" value="Sig_transdc_resp-reg_receiver"/>
</dbReference>
<dbReference type="Pfam" id="PF00072">
    <property type="entry name" value="Response_reg"/>
    <property type="match status" value="1"/>
</dbReference>
<dbReference type="STRING" id="1189621.A3SI_12264"/>
<feature type="domain" description="HTH LytTR-type" evidence="3">
    <location>
        <begin position="135"/>
        <end position="235"/>
    </location>
</feature>
<feature type="domain" description="Response regulatory" evidence="2">
    <location>
        <begin position="3"/>
        <end position="118"/>
    </location>
</feature>
<dbReference type="Proteomes" id="UP000005551">
    <property type="component" value="Unassembled WGS sequence"/>
</dbReference>
<dbReference type="SMART" id="SM00850">
    <property type="entry name" value="LytTR"/>
    <property type="match status" value="1"/>
</dbReference>